<name>A0A137NXW6_CONC2</name>
<keyword evidence="2" id="KW-1185">Reference proteome</keyword>
<sequence length="611" mass="70462">MLKLFNRFVNLISSNGKILKYSYVRRLSGSNIKAKETNIKDSVKEININSEQPKKIKSSSEDEKIPGLFLEILKNHIKQNKHTGYISAIEQYRNETGIEIPTNTLRSAIETLGEELGPDYDSLYSHITKDADSRSRNKLKDSHLKCLESYLGEDKYIKPTQVRNKLRSETGLDVSYNTINRALVTLRKEMGAEFTNLDLSTHKLRQFKEKSKLGISHLECLKKYLQTDQDIGPTKAIRLLHEETGLLASIPVVRRALIIMKGQIGVNDNSLFIKDRESNISCKLKNLHLECLKRYLLEDRYISPTLANKKLCEETGLEVSTPTISDALTKLRVGLGSEFSNLDLIKVKNRRTMEKSKIKDSHLECLKKYLKEDIFIGTTQAMDQLHKETGLSIGRVAISNVLKNLREEIALDSHSIDQHNLKYLERKRFYKLKSGHLDYLKKYLEEDKYIGDTAALKKLRNDTDIEISLSTVRSALKMLREDMGYEYDKLNNISSKSRQYNVTIKSRDLYLDYLRKYLKEDKYIRVAEAKQKLLEEGLEVSNSFIYTNLKKLRDQLGPEYSDLDSSVVKSRRYDDASKIKDLHLDLLENYLSENEFTTGAELEINFIKKLA</sequence>
<protein>
    <submittedName>
        <fullName evidence="1">Uncharacterized protein</fullName>
    </submittedName>
</protein>
<organism evidence="1 2">
    <name type="scientific">Conidiobolus coronatus (strain ATCC 28846 / CBS 209.66 / NRRL 28638)</name>
    <name type="common">Delacroixia coronata</name>
    <dbReference type="NCBI Taxonomy" id="796925"/>
    <lineage>
        <taxon>Eukaryota</taxon>
        <taxon>Fungi</taxon>
        <taxon>Fungi incertae sedis</taxon>
        <taxon>Zoopagomycota</taxon>
        <taxon>Entomophthoromycotina</taxon>
        <taxon>Entomophthoromycetes</taxon>
        <taxon>Entomophthorales</taxon>
        <taxon>Ancylistaceae</taxon>
        <taxon>Conidiobolus</taxon>
    </lineage>
</organism>
<dbReference type="EMBL" id="KQ964617">
    <property type="protein sequence ID" value="KXN67713.1"/>
    <property type="molecule type" value="Genomic_DNA"/>
</dbReference>
<gene>
    <name evidence="1" type="ORF">CONCODRAFT_10164</name>
</gene>
<evidence type="ECO:0000313" key="1">
    <source>
        <dbReference type="EMBL" id="KXN67713.1"/>
    </source>
</evidence>
<accession>A0A137NXW6</accession>
<reference evidence="1 2" key="1">
    <citation type="journal article" date="2015" name="Genome Biol. Evol.">
        <title>Phylogenomic analyses indicate that early fungi evolved digesting cell walls of algal ancestors of land plants.</title>
        <authorList>
            <person name="Chang Y."/>
            <person name="Wang S."/>
            <person name="Sekimoto S."/>
            <person name="Aerts A.L."/>
            <person name="Choi C."/>
            <person name="Clum A."/>
            <person name="LaButti K.M."/>
            <person name="Lindquist E.A."/>
            <person name="Yee Ngan C."/>
            <person name="Ohm R.A."/>
            <person name="Salamov A.A."/>
            <person name="Grigoriev I.V."/>
            <person name="Spatafora J.W."/>
            <person name="Berbee M.L."/>
        </authorList>
    </citation>
    <scope>NUCLEOTIDE SEQUENCE [LARGE SCALE GENOMIC DNA]</scope>
    <source>
        <strain evidence="1 2">NRRL 28638</strain>
    </source>
</reference>
<dbReference type="AlphaFoldDB" id="A0A137NXW6"/>
<evidence type="ECO:0000313" key="2">
    <source>
        <dbReference type="Proteomes" id="UP000070444"/>
    </source>
</evidence>
<dbReference type="Proteomes" id="UP000070444">
    <property type="component" value="Unassembled WGS sequence"/>
</dbReference>
<proteinExistence type="predicted"/>